<protein>
    <submittedName>
        <fullName evidence="2">Uncharacterized protein</fullName>
    </submittedName>
</protein>
<dbReference type="InterPro" id="IPR036691">
    <property type="entry name" value="Endo/exonu/phosph_ase_sf"/>
</dbReference>
<dbReference type="EMBL" id="OIVN01000591">
    <property type="protein sequence ID" value="SPC82662.1"/>
    <property type="molecule type" value="Genomic_DNA"/>
</dbReference>
<proteinExistence type="predicted"/>
<gene>
    <name evidence="2" type="ORF">FSB_LOCUS10544</name>
</gene>
<dbReference type="AlphaFoldDB" id="A0A2N9F693"/>
<feature type="region of interest" description="Disordered" evidence="1">
    <location>
        <begin position="1"/>
        <end position="20"/>
    </location>
</feature>
<reference evidence="2" key="1">
    <citation type="submission" date="2018-02" db="EMBL/GenBank/DDBJ databases">
        <authorList>
            <person name="Cohen D.B."/>
            <person name="Kent A.D."/>
        </authorList>
    </citation>
    <scope>NUCLEOTIDE SEQUENCE</scope>
</reference>
<dbReference type="Gene3D" id="3.60.10.10">
    <property type="entry name" value="Endonuclease/exonuclease/phosphatase"/>
    <property type="match status" value="1"/>
</dbReference>
<evidence type="ECO:0000313" key="2">
    <source>
        <dbReference type="EMBL" id="SPC82662.1"/>
    </source>
</evidence>
<name>A0A2N9F693_FAGSY</name>
<accession>A0A2N9F693</accession>
<evidence type="ECO:0000256" key="1">
    <source>
        <dbReference type="SAM" id="MobiDB-lite"/>
    </source>
</evidence>
<sequence>MHTKNTVITPPPEPETNRQQGMANKAKFQFPPQNPSQSRIHMLLQFFPNSNPIKDIRKLRKGLTVTLNEGGQRSVSWDLKRNPKNDTTLRSLVVGLCKADVDRNLVELQEDGISVISKLVACFGIELVSSDLKMDSGLKLVLSESIANVMVIEPLCMIFPPFIADDKSNSKGIDGDRRTTRFDWVLGRMKVLGKVSGTSFEGNEEEVIAFLQKIKARRPVLGASGMNDKDKRLRMRNIIRMWKTSFICLQETKMGEINHRLIKSLWGCPHIDWVSLSSNGASGGILLMRDKQGSPNYVMESKLKALKMDLKLWNDQEFGNIYLKQQRLLQSLHELETYAEAKVKAIWFKEGDKNGKYFHKVSNSHRHHNSMRQLSIDGEISSDQKAIMGKISSFYQNLYTEESFCRPMLDGLGFSSITEEKAAWLERPFEEEELSKDDMMVVFSELHDLSTFERSLNTTLITLILKKVNVVEGDTLSPLIFVFVMEALSRMMTKAVECGFLSSFKICQPLRSGGLGIHNLRLFNQALLGKWLWRFGTEQDALWQKVIISKYDSMQGGWTTREGSGSYRWCGTCSLKDAFPELYRIARNKEAFVSAGGVPTEVLGLGSSGK</sequence>
<organism evidence="2">
    <name type="scientific">Fagus sylvatica</name>
    <name type="common">Beechnut</name>
    <dbReference type="NCBI Taxonomy" id="28930"/>
    <lineage>
        <taxon>Eukaryota</taxon>
        <taxon>Viridiplantae</taxon>
        <taxon>Streptophyta</taxon>
        <taxon>Embryophyta</taxon>
        <taxon>Tracheophyta</taxon>
        <taxon>Spermatophyta</taxon>
        <taxon>Magnoliopsida</taxon>
        <taxon>eudicotyledons</taxon>
        <taxon>Gunneridae</taxon>
        <taxon>Pentapetalae</taxon>
        <taxon>rosids</taxon>
        <taxon>fabids</taxon>
        <taxon>Fagales</taxon>
        <taxon>Fagaceae</taxon>
        <taxon>Fagus</taxon>
    </lineage>
</organism>